<protein>
    <recommendedName>
        <fullName evidence="7">Hydrolase TatD</fullName>
    </recommendedName>
</protein>
<dbReference type="FunFam" id="3.20.20.140:FF:000005">
    <property type="entry name" value="TatD family hydrolase"/>
    <property type="match status" value="1"/>
</dbReference>
<feature type="binding site" evidence="4">
    <location>
        <position position="5"/>
    </location>
    <ligand>
        <name>a divalent metal cation</name>
        <dbReference type="ChEBI" id="CHEBI:60240"/>
        <label>1</label>
    </ligand>
</feature>
<dbReference type="GO" id="GO:0004536">
    <property type="term" value="F:DNA nuclease activity"/>
    <property type="evidence" value="ECO:0007669"/>
    <property type="project" value="InterPro"/>
</dbReference>
<sequence>MFDSHCHLDFPEFDKDREETLNQCWDERIRSICIPATEARFWPRILKLFNQKPDSVRRYVALGLHPYFLDSHKESHLDDLKESLKHHSETVSAVGEIGLDYALADSNRVQQHYYFVRQLAVADQFNLPVILHCRKAHDDILKQLRQFKLKNGGIVHAFSGSEQQARQYIELGFKLGFGGTITYERARKTRQLVATLPLSSLVLETDAPDMPMSGYQGQRNTPTQLPLVLRKIAELRASPVEEIAQATTENALSILAKQGDWAM</sequence>
<evidence type="ECO:0000313" key="6">
    <source>
        <dbReference type="Proteomes" id="UP000028073"/>
    </source>
</evidence>
<dbReference type="OrthoDB" id="9810005at2"/>
<dbReference type="InterPro" id="IPR018228">
    <property type="entry name" value="DNase_TatD-rel_CS"/>
</dbReference>
<dbReference type="Proteomes" id="UP000028073">
    <property type="component" value="Unassembled WGS sequence"/>
</dbReference>
<dbReference type="Gene3D" id="3.20.20.140">
    <property type="entry name" value="Metal-dependent hydrolases"/>
    <property type="match status" value="1"/>
</dbReference>
<dbReference type="Pfam" id="PF01026">
    <property type="entry name" value="TatD_DNase"/>
    <property type="match status" value="1"/>
</dbReference>
<evidence type="ECO:0008006" key="7">
    <source>
        <dbReference type="Google" id="ProtNLM"/>
    </source>
</evidence>
<feature type="binding site" evidence="4">
    <location>
        <position position="96"/>
    </location>
    <ligand>
        <name>a divalent metal cation</name>
        <dbReference type="ChEBI" id="CHEBI:60240"/>
        <label>1</label>
    </ligand>
</feature>
<dbReference type="InterPro" id="IPR032466">
    <property type="entry name" value="Metal_Hydrolase"/>
</dbReference>
<dbReference type="PROSITE" id="PS01091">
    <property type="entry name" value="TATD_3"/>
    <property type="match status" value="1"/>
</dbReference>
<evidence type="ECO:0000256" key="4">
    <source>
        <dbReference type="PIRSR" id="PIRSR005902-1"/>
    </source>
</evidence>
<dbReference type="CDD" id="cd01310">
    <property type="entry name" value="TatD_DNAse"/>
    <property type="match status" value="1"/>
</dbReference>
<dbReference type="AlphaFoldDB" id="A0A081NMY0"/>
<feature type="binding site" evidence="4">
    <location>
        <position position="206"/>
    </location>
    <ligand>
        <name>a divalent metal cation</name>
        <dbReference type="ChEBI" id="CHEBI:60240"/>
        <label>1</label>
    </ligand>
</feature>
<gene>
    <name evidence="5" type="ORF">GZ78_08065</name>
</gene>
<dbReference type="InterPro" id="IPR015991">
    <property type="entry name" value="TatD/YcfH-like"/>
</dbReference>
<comment type="caution">
    <text evidence="5">The sequence shown here is derived from an EMBL/GenBank/DDBJ whole genome shotgun (WGS) entry which is preliminary data.</text>
</comment>
<dbReference type="GO" id="GO:0016788">
    <property type="term" value="F:hydrolase activity, acting on ester bonds"/>
    <property type="evidence" value="ECO:0007669"/>
    <property type="project" value="InterPro"/>
</dbReference>
<comment type="similarity">
    <text evidence="1">Belongs to the metallo-dependent hydrolases superfamily. TatD-type hydrolase family.</text>
</comment>
<name>A0A081NMY0_9GAMM</name>
<dbReference type="STRING" id="1137799.GZ78_08065"/>
<accession>A0A081NMY0</accession>
<dbReference type="InterPro" id="IPR001130">
    <property type="entry name" value="TatD-like"/>
</dbReference>
<feature type="binding site" evidence="4">
    <location>
        <position position="132"/>
    </location>
    <ligand>
        <name>a divalent metal cation</name>
        <dbReference type="ChEBI" id="CHEBI:60240"/>
        <label>2</label>
    </ligand>
</feature>
<evidence type="ECO:0000256" key="1">
    <source>
        <dbReference type="ARBA" id="ARBA00009275"/>
    </source>
</evidence>
<dbReference type="PANTHER" id="PTHR46124">
    <property type="entry name" value="D-AMINOACYL-TRNA DEACYLASE"/>
    <property type="match status" value="1"/>
</dbReference>
<evidence type="ECO:0000256" key="2">
    <source>
        <dbReference type="ARBA" id="ARBA00022723"/>
    </source>
</evidence>
<evidence type="ECO:0000313" key="5">
    <source>
        <dbReference type="EMBL" id="KEQ19803.1"/>
    </source>
</evidence>
<keyword evidence="2 4" id="KW-0479">Metal-binding</keyword>
<feature type="binding site" evidence="4">
    <location>
        <position position="7"/>
    </location>
    <ligand>
        <name>a divalent metal cation</name>
        <dbReference type="ChEBI" id="CHEBI:60240"/>
        <label>1</label>
    </ligand>
</feature>
<keyword evidence="6" id="KW-1185">Reference proteome</keyword>
<dbReference type="eggNOG" id="COG0084">
    <property type="taxonomic scope" value="Bacteria"/>
</dbReference>
<dbReference type="NCBIfam" id="TIGR00010">
    <property type="entry name" value="YchF/TatD family DNA exonuclease"/>
    <property type="match status" value="1"/>
</dbReference>
<dbReference type="PIRSF" id="PIRSF005902">
    <property type="entry name" value="DNase_TatD"/>
    <property type="match status" value="1"/>
</dbReference>
<dbReference type="GO" id="GO:0005829">
    <property type="term" value="C:cytosol"/>
    <property type="evidence" value="ECO:0007669"/>
    <property type="project" value="TreeGrafter"/>
</dbReference>
<dbReference type="SUPFAM" id="SSF51556">
    <property type="entry name" value="Metallo-dependent hydrolases"/>
    <property type="match status" value="1"/>
</dbReference>
<organism evidence="5 6">
    <name type="scientific">Endozoicomonas numazuensis</name>
    <dbReference type="NCBI Taxonomy" id="1137799"/>
    <lineage>
        <taxon>Bacteria</taxon>
        <taxon>Pseudomonadati</taxon>
        <taxon>Pseudomonadota</taxon>
        <taxon>Gammaproteobacteria</taxon>
        <taxon>Oceanospirillales</taxon>
        <taxon>Endozoicomonadaceae</taxon>
        <taxon>Endozoicomonas</taxon>
    </lineage>
</organism>
<keyword evidence="3" id="KW-0378">Hydrolase</keyword>
<dbReference type="GO" id="GO:0046872">
    <property type="term" value="F:metal ion binding"/>
    <property type="evidence" value="ECO:0007669"/>
    <property type="project" value="UniProtKB-KW"/>
</dbReference>
<reference evidence="5 6" key="1">
    <citation type="submission" date="2014-06" db="EMBL/GenBank/DDBJ databases">
        <title>Whole Genome Sequences of Three Symbiotic Endozoicomonas Bacteria.</title>
        <authorList>
            <person name="Neave M.J."/>
            <person name="Apprill A."/>
            <person name="Voolstra C.R."/>
        </authorList>
    </citation>
    <scope>NUCLEOTIDE SEQUENCE [LARGE SCALE GENOMIC DNA]</scope>
    <source>
        <strain evidence="5 6">DSM 25634</strain>
    </source>
</reference>
<evidence type="ECO:0000256" key="3">
    <source>
        <dbReference type="ARBA" id="ARBA00022801"/>
    </source>
</evidence>
<proteinExistence type="inferred from homology"/>
<dbReference type="PROSITE" id="PS01137">
    <property type="entry name" value="TATD_1"/>
    <property type="match status" value="1"/>
</dbReference>
<feature type="binding site" evidence="4">
    <location>
        <position position="156"/>
    </location>
    <ligand>
        <name>a divalent metal cation</name>
        <dbReference type="ChEBI" id="CHEBI:60240"/>
        <label>2</label>
    </ligand>
</feature>
<dbReference type="PANTHER" id="PTHR46124:SF3">
    <property type="entry name" value="HYDROLASE"/>
    <property type="match status" value="1"/>
</dbReference>
<dbReference type="PROSITE" id="PS01090">
    <property type="entry name" value="TATD_2"/>
    <property type="match status" value="1"/>
</dbReference>
<dbReference type="EMBL" id="JOKH01000001">
    <property type="protein sequence ID" value="KEQ19803.1"/>
    <property type="molecule type" value="Genomic_DNA"/>
</dbReference>